<evidence type="ECO:0000256" key="2">
    <source>
        <dbReference type="SAM" id="Phobius"/>
    </source>
</evidence>
<dbReference type="AlphaFoldDB" id="A0A8E2EZ00"/>
<keyword evidence="2" id="KW-1133">Transmembrane helix</keyword>
<keyword evidence="2" id="KW-0472">Membrane</keyword>
<feature type="compositionally biased region" description="Low complexity" evidence="1">
    <location>
        <begin position="128"/>
        <end position="138"/>
    </location>
</feature>
<gene>
    <name evidence="3" type="ORF">AOQ84DRAFT_222846</name>
</gene>
<evidence type="ECO:0000313" key="3">
    <source>
        <dbReference type="EMBL" id="OCL07486.1"/>
    </source>
</evidence>
<dbReference type="Proteomes" id="UP000250140">
    <property type="component" value="Unassembled WGS sequence"/>
</dbReference>
<proteinExistence type="predicted"/>
<feature type="transmembrane region" description="Helical" evidence="2">
    <location>
        <begin position="18"/>
        <end position="40"/>
    </location>
</feature>
<evidence type="ECO:0000256" key="1">
    <source>
        <dbReference type="SAM" id="MobiDB-lite"/>
    </source>
</evidence>
<evidence type="ECO:0000313" key="4">
    <source>
        <dbReference type="Proteomes" id="UP000250140"/>
    </source>
</evidence>
<protein>
    <submittedName>
        <fullName evidence="3">Uncharacterized protein</fullName>
    </submittedName>
</protein>
<sequence>MCSMCAQTDAGQQLDGWLAGWLAGVVGCCWLLAAGCWGLWRTGRHAKGQRRTAKGSKRAGAKQAQSRNHATHPNSGWPTAFLTRRLPAGGVPARRAAISNFVTRVAVVGLEGALASVHALRSDLAVHPSGPSANGLSAPPGPPPGPRPQHAGLHVHCAT</sequence>
<feature type="region of interest" description="Disordered" evidence="1">
    <location>
        <begin position="126"/>
        <end position="159"/>
    </location>
</feature>
<keyword evidence="2" id="KW-0812">Transmembrane</keyword>
<feature type="compositionally biased region" description="Polar residues" evidence="1">
    <location>
        <begin position="63"/>
        <end position="77"/>
    </location>
</feature>
<dbReference type="EMBL" id="KV749863">
    <property type="protein sequence ID" value="OCL07486.1"/>
    <property type="molecule type" value="Genomic_DNA"/>
</dbReference>
<accession>A0A8E2EZ00</accession>
<name>A0A8E2EZ00_9PEZI</name>
<keyword evidence="4" id="KW-1185">Reference proteome</keyword>
<feature type="compositionally biased region" description="Basic residues" evidence="1">
    <location>
        <begin position="47"/>
        <end position="60"/>
    </location>
</feature>
<feature type="region of interest" description="Disordered" evidence="1">
    <location>
        <begin position="47"/>
        <end position="79"/>
    </location>
</feature>
<reference evidence="3 4" key="1">
    <citation type="journal article" date="2016" name="Nat. Commun.">
        <title>Ectomycorrhizal ecology is imprinted in the genome of the dominant symbiotic fungus Cenococcum geophilum.</title>
        <authorList>
            <consortium name="DOE Joint Genome Institute"/>
            <person name="Peter M."/>
            <person name="Kohler A."/>
            <person name="Ohm R.A."/>
            <person name="Kuo A."/>
            <person name="Krutzmann J."/>
            <person name="Morin E."/>
            <person name="Arend M."/>
            <person name="Barry K.W."/>
            <person name="Binder M."/>
            <person name="Choi C."/>
            <person name="Clum A."/>
            <person name="Copeland A."/>
            <person name="Grisel N."/>
            <person name="Haridas S."/>
            <person name="Kipfer T."/>
            <person name="LaButti K."/>
            <person name="Lindquist E."/>
            <person name="Lipzen A."/>
            <person name="Maire R."/>
            <person name="Meier B."/>
            <person name="Mihaltcheva S."/>
            <person name="Molinier V."/>
            <person name="Murat C."/>
            <person name="Poggeler S."/>
            <person name="Quandt C.A."/>
            <person name="Sperisen C."/>
            <person name="Tritt A."/>
            <person name="Tisserant E."/>
            <person name="Crous P.W."/>
            <person name="Henrissat B."/>
            <person name="Nehls U."/>
            <person name="Egli S."/>
            <person name="Spatafora J.W."/>
            <person name="Grigoriev I.V."/>
            <person name="Martin F.M."/>
        </authorList>
    </citation>
    <scope>NUCLEOTIDE SEQUENCE [LARGE SCALE GENOMIC DNA]</scope>
    <source>
        <strain evidence="3 4">CBS 207.34</strain>
    </source>
</reference>
<organism evidence="3 4">
    <name type="scientific">Glonium stellatum</name>
    <dbReference type="NCBI Taxonomy" id="574774"/>
    <lineage>
        <taxon>Eukaryota</taxon>
        <taxon>Fungi</taxon>
        <taxon>Dikarya</taxon>
        <taxon>Ascomycota</taxon>
        <taxon>Pezizomycotina</taxon>
        <taxon>Dothideomycetes</taxon>
        <taxon>Pleosporomycetidae</taxon>
        <taxon>Gloniales</taxon>
        <taxon>Gloniaceae</taxon>
        <taxon>Glonium</taxon>
    </lineage>
</organism>